<dbReference type="CDD" id="cd00130">
    <property type="entry name" value="PAS"/>
    <property type="match status" value="1"/>
</dbReference>
<reference evidence="8 9" key="1">
    <citation type="journal article" date="2018" name="Int. J. Syst. Evol. Microbiol.">
        <title>Adhaeribacter swui sp. nov., isolated from wet mud.</title>
        <authorList>
            <person name="Kim D.U."/>
            <person name="Kim K.W."/>
            <person name="Kang M.S."/>
            <person name="Kim J.Y."/>
            <person name="Jang J.H."/>
            <person name="Kim M.K."/>
        </authorList>
    </citation>
    <scope>NUCLEOTIDE SEQUENCE [LARGE SCALE GENOMIC DNA]</scope>
    <source>
        <strain evidence="8 9">KCTC 52873</strain>
    </source>
</reference>
<name>A0A7G7G503_9BACT</name>
<feature type="domain" description="PAC" evidence="7">
    <location>
        <begin position="213"/>
        <end position="266"/>
    </location>
</feature>
<dbReference type="InterPro" id="IPR000700">
    <property type="entry name" value="PAS-assoc_C"/>
</dbReference>
<evidence type="ECO:0000256" key="1">
    <source>
        <dbReference type="ARBA" id="ARBA00000085"/>
    </source>
</evidence>
<comment type="catalytic activity">
    <reaction evidence="1">
        <text>ATP + protein L-histidine = ADP + protein N-phospho-L-histidine.</text>
        <dbReference type="EC" id="2.7.13.3"/>
    </reaction>
</comment>
<dbReference type="PANTHER" id="PTHR43304:SF1">
    <property type="entry name" value="PAC DOMAIN-CONTAINING PROTEIN"/>
    <property type="match status" value="1"/>
</dbReference>
<gene>
    <name evidence="8" type="ORF">HUW51_05640</name>
</gene>
<dbReference type="InterPro" id="IPR035965">
    <property type="entry name" value="PAS-like_dom_sf"/>
</dbReference>
<feature type="domain" description="PAS" evidence="6">
    <location>
        <begin position="138"/>
        <end position="210"/>
    </location>
</feature>
<dbReference type="SMART" id="SM00086">
    <property type="entry name" value="PAC"/>
    <property type="match status" value="1"/>
</dbReference>
<dbReference type="PANTHER" id="PTHR43304">
    <property type="entry name" value="PHYTOCHROME-LIKE PROTEIN CPH1"/>
    <property type="match status" value="1"/>
</dbReference>
<sequence>MDALKLFHNSPENLIVVSPEYKILDATNAYLQVTRRQREEIVGLHFLLEAYPDPNYTFEENPVRISFEKVLQTKKVDYMELVSYRIALPEFEGGGFYDSYWEASHTPVLDDAGNIEYIIQKTIDVTERELARQARVISEKKFKFLMDTIPQVIFTTDGAGKVNHINKRLINYTGISEEEGYSPDFDWSTLVHPEDLPRLTSSVQEALKQKNEFQAELRIRNQNGQYRWFINKTTPVRLDETNEILMWVGSCTDIHSTKQMVQELLETNEQMAALSDQVQLAFNKAEAERKTLERLIIEAPAFFCILKGPQHRFELINDKYQQLLPAKNIKGRTVAEVMPEVVEQGYIQILDKVYQTGETFSAEEVPIKLDRQATGELEEIYVSFVYQAIYDENQQISGIMVCGNEVSENVKLRQQLQIR</sequence>
<dbReference type="SMART" id="SM00091">
    <property type="entry name" value="PAS"/>
    <property type="match status" value="3"/>
</dbReference>
<evidence type="ECO:0000313" key="9">
    <source>
        <dbReference type="Proteomes" id="UP000515237"/>
    </source>
</evidence>
<accession>A0A7G7G503</accession>
<dbReference type="InterPro" id="IPR052162">
    <property type="entry name" value="Sensor_kinase/Photoreceptor"/>
</dbReference>
<dbReference type="InterPro" id="IPR001610">
    <property type="entry name" value="PAC"/>
</dbReference>
<dbReference type="InterPro" id="IPR013656">
    <property type="entry name" value="PAS_4"/>
</dbReference>
<evidence type="ECO:0000259" key="6">
    <source>
        <dbReference type="PROSITE" id="PS50112"/>
    </source>
</evidence>
<evidence type="ECO:0000313" key="8">
    <source>
        <dbReference type="EMBL" id="QNF32237.1"/>
    </source>
</evidence>
<proteinExistence type="predicted"/>
<dbReference type="FunFam" id="3.30.450.20:FF:000099">
    <property type="entry name" value="Sensory box sensor histidine kinase"/>
    <property type="match status" value="1"/>
</dbReference>
<dbReference type="NCBIfam" id="TIGR00229">
    <property type="entry name" value="sensory_box"/>
    <property type="match status" value="1"/>
</dbReference>
<evidence type="ECO:0000256" key="4">
    <source>
        <dbReference type="ARBA" id="ARBA00022679"/>
    </source>
</evidence>
<dbReference type="InterPro" id="IPR000014">
    <property type="entry name" value="PAS"/>
</dbReference>
<dbReference type="EC" id="2.7.13.3" evidence="2"/>
<dbReference type="KEGG" id="aswu:HUW51_05640"/>
<dbReference type="EMBL" id="CP055156">
    <property type="protein sequence ID" value="QNF32237.1"/>
    <property type="molecule type" value="Genomic_DNA"/>
</dbReference>
<dbReference type="Proteomes" id="UP000515237">
    <property type="component" value="Chromosome"/>
</dbReference>
<organism evidence="8 9">
    <name type="scientific">Adhaeribacter swui</name>
    <dbReference type="NCBI Taxonomy" id="2086471"/>
    <lineage>
        <taxon>Bacteria</taxon>
        <taxon>Pseudomonadati</taxon>
        <taxon>Bacteroidota</taxon>
        <taxon>Cytophagia</taxon>
        <taxon>Cytophagales</taxon>
        <taxon>Hymenobacteraceae</taxon>
        <taxon>Adhaeribacter</taxon>
    </lineage>
</organism>
<dbReference type="RefSeq" id="WP_185273017.1">
    <property type="nucleotide sequence ID" value="NZ_CP055156.1"/>
</dbReference>
<evidence type="ECO:0000256" key="2">
    <source>
        <dbReference type="ARBA" id="ARBA00012438"/>
    </source>
</evidence>
<dbReference type="Gene3D" id="3.30.450.20">
    <property type="entry name" value="PAS domain"/>
    <property type="match status" value="3"/>
</dbReference>
<keyword evidence="4" id="KW-0808">Transferase</keyword>
<evidence type="ECO:0000256" key="5">
    <source>
        <dbReference type="ARBA" id="ARBA00022777"/>
    </source>
</evidence>
<evidence type="ECO:0000256" key="3">
    <source>
        <dbReference type="ARBA" id="ARBA00022553"/>
    </source>
</evidence>
<keyword evidence="3" id="KW-0597">Phosphoprotein</keyword>
<dbReference type="PROSITE" id="PS50113">
    <property type="entry name" value="PAC"/>
    <property type="match status" value="1"/>
</dbReference>
<dbReference type="GO" id="GO:0004673">
    <property type="term" value="F:protein histidine kinase activity"/>
    <property type="evidence" value="ECO:0007669"/>
    <property type="project" value="UniProtKB-EC"/>
</dbReference>
<evidence type="ECO:0000259" key="7">
    <source>
        <dbReference type="PROSITE" id="PS50113"/>
    </source>
</evidence>
<dbReference type="PROSITE" id="PS50112">
    <property type="entry name" value="PAS"/>
    <property type="match status" value="1"/>
</dbReference>
<dbReference type="AlphaFoldDB" id="A0A7G7G503"/>
<keyword evidence="5" id="KW-0418">Kinase</keyword>
<dbReference type="SUPFAM" id="SSF55785">
    <property type="entry name" value="PYP-like sensor domain (PAS domain)"/>
    <property type="match status" value="3"/>
</dbReference>
<dbReference type="Pfam" id="PF08448">
    <property type="entry name" value="PAS_4"/>
    <property type="match status" value="2"/>
</dbReference>
<dbReference type="Pfam" id="PF08447">
    <property type="entry name" value="PAS_3"/>
    <property type="match status" value="1"/>
</dbReference>
<protein>
    <recommendedName>
        <fullName evidence="2">histidine kinase</fullName>
        <ecNumber evidence="2">2.7.13.3</ecNumber>
    </recommendedName>
</protein>
<dbReference type="InterPro" id="IPR013655">
    <property type="entry name" value="PAS_fold_3"/>
</dbReference>
<keyword evidence="9" id="KW-1185">Reference proteome</keyword>